<dbReference type="EMBL" id="GBXM01077102">
    <property type="protein sequence ID" value="JAH31475.1"/>
    <property type="molecule type" value="Transcribed_RNA"/>
</dbReference>
<accession>A0A0E9RSR8</accession>
<evidence type="ECO:0000313" key="1">
    <source>
        <dbReference type="EMBL" id="JAH31475.1"/>
    </source>
</evidence>
<proteinExistence type="predicted"/>
<protein>
    <submittedName>
        <fullName evidence="1">Uncharacterized protein</fullName>
    </submittedName>
</protein>
<dbReference type="AlphaFoldDB" id="A0A0E9RSR8"/>
<sequence>MEQGLLFKQRPSCHSVNATGHNYHTELISLSPPQSLYALTNSLLHVLHFSCESSV</sequence>
<reference evidence="1" key="1">
    <citation type="submission" date="2014-11" db="EMBL/GenBank/DDBJ databases">
        <authorList>
            <person name="Amaro Gonzalez C."/>
        </authorList>
    </citation>
    <scope>NUCLEOTIDE SEQUENCE</scope>
</reference>
<name>A0A0E9RSR8_ANGAN</name>
<organism evidence="1">
    <name type="scientific">Anguilla anguilla</name>
    <name type="common">European freshwater eel</name>
    <name type="synonym">Muraena anguilla</name>
    <dbReference type="NCBI Taxonomy" id="7936"/>
    <lineage>
        <taxon>Eukaryota</taxon>
        <taxon>Metazoa</taxon>
        <taxon>Chordata</taxon>
        <taxon>Craniata</taxon>
        <taxon>Vertebrata</taxon>
        <taxon>Euteleostomi</taxon>
        <taxon>Actinopterygii</taxon>
        <taxon>Neopterygii</taxon>
        <taxon>Teleostei</taxon>
        <taxon>Anguilliformes</taxon>
        <taxon>Anguillidae</taxon>
        <taxon>Anguilla</taxon>
    </lineage>
</organism>
<reference evidence="1" key="2">
    <citation type="journal article" date="2015" name="Fish Shellfish Immunol.">
        <title>Early steps in the European eel (Anguilla anguilla)-Vibrio vulnificus interaction in the gills: Role of the RtxA13 toxin.</title>
        <authorList>
            <person name="Callol A."/>
            <person name="Pajuelo D."/>
            <person name="Ebbesson L."/>
            <person name="Teles M."/>
            <person name="MacKenzie S."/>
            <person name="Amaro C."/>
        </authorList>
    </citation>
    <scope>NUCLEOTIDE SEQUENCE</scope>
</reference>